<dbReference type="CDD" id="cd09204">
    <property type="entry name" value="PLDc_N_DEXD_b2"/>
    <property type="match status" value="1"/>
</dbReference>
<dbReference type="Pfam" id="PF11907">
    <property type="entry name" value="DUF3427"/>
    <property type="match status" value="1"/>
</dbReference>
<dbReference type="InterPro" id="IPR050742">
    <property type="entry name" value="Helicase_Restrict-Modif_Enz"/>
</dbReference>
<feature type="domain" description="Helicase C-terminal" evidence="2">
    <location>
        <begin position="460"/>
        <end position="614"/>
    </location>
</feature>
<dbReference type="PANTHER" id="PTHR47396">
    <property type="entry name" value="TYPE I RESTRICTION ENZYME ECOKI R PROTEIN"/>
    <property type="match status" value="1"/>
</dbReference>
<organism evidence="3 4">
    <name type="scientific">Clostridium estertheticum</name>
    <dbReference type="NCBI Taxonomy" id="238834"/>
    <lineage>
        <taxon>Bacteria</taxon>
        <taxon>Bacillati</taxon>
        <taxon>Bacillota</taxon>
        <taxon>Clostridia</taxon>
        <taxon>Eubacteriales</taxon>
        <taxon>Clostridiaceae</taxon>
        <taxon>Clostridium</taxon>
    </lineage>
</organism>
<dbReference type="SUPFAM" id="SSF56024">
    <property type="entry name" value="Phospholipase D/nuclease"/>
    <property type="match status" value="1"/>
</dbReference>
<comment type="caution">
    <text evidence="3">The sequence shown here is derived from an EMBL/GenBank/DDBJ whole genome shotgun (WGS) entry which is preliminary data.</text>
</comment>
<dbReference type="Pfam" id="PF00271">
    <property type="entry name" value="Helicase_C"/>
    <property type="match status" value="1"/>
</dbReference>
<keyword evidence="3" id="KW-0378">Hydrolase</keyword>
<evidence type="ECO:0000259" key="2">
    <source>
        <dbReference type="PROSITE" id="PS51194"/>
    </source>
</evidence>
<dbReference type="Gene3D" id="3.40.50.300">
    <property type="entry name" value="P-loop containing nucleotide triphosphate hydrolases"/>
    <property type="match status" value="2"/>
</dbReference>
<reference evidence="3 4" key="1">
    <citation type="submission" date="2020-05" db="EMBL/GenBank/DDBJ databases">
        <title>Complete genome of Clostridium estertheticum subspecies estertheticum, isolated from Vacuum packed lamb meat from New Zealand imported to Switzerland.</title>
        <authorList>
            <person name="Wambui J."/>
            <person name="Stevens M.J.A."/>
            <person name="Stephan R."/>
        </authorList>
    </citation>
    <scope>NUCLEOTIDE SEQUENCE [LARGE SCALE GENOMIC DNA]</scope>
    <source>
        <strain evidence="3 4">CEST001</strain>
    </source>
</reference>
<dbReference type="Pfam" id="PF26350">
    <property type="entry name" value="DUF8090"/>
    <property type="match status" value="1"/>
</dbReference>
<dbReference type="SUPFAM" id="SSF52540">
    <property type="entry name" value="P-loop containing nucleoside triphosphate hydrolases"/>
    <property type="match status" value="1"/>
</dbReference>
<dbReference type="EMBL" id="JABEYB010000013">
    <property type="protein sequence ID" value="NNU77562.1"/>
    <property type="molecule type" value="Genomic_DNA"/>
</dbReference>
<dbReference type="SMART" id="SM00487">
    <property type="entry name" value="DEXDc"/>
    <property type="match status" value="1"/>
</dbReference>
<dbReference type="GO" id="GO:0016787">
    <property type="term" value="F:hydrolase activity"/>
    <property type="evidence" value="ECO:0007669"/>
    <property type="project" value="InterPro"/>
</dbReference>
<dbReference type="InterPro" id="IPR001650">
    <property type="entry name" value="Helicase_C-like"/>
</dbReference>
<keyword evidence="3" id="KW-0547">Nucleotide-binding</keyword>
<dbReference type="Proteomes" id="UP000531659">
    <property type="component" value="Unassembled WGS sequence"/>
</dbReference>
<evidence type="ECO:0000313" key="4">
    <source>
        <dbReference type="Proteomes" id="UP000531659"/>
    </source>
</evidence>
<dbReference type="Gene3D" id="3.30.870.10">
    <property type="entry name" value="Endonuclease Chain A"/>
    <property type="match status" value="1"/>
</dbReference>
<dbReference type="Pfam" id="PF13091">
    <property type="entry name" value="PLDc_2"/>
    <property type="match status" value="1"/>
</dbReference>
<dbReference type="InterPro" id="IPR025202">
    <property type="entry name" value="PLD-like_dom"/>
</dbReference>
<keyword evidence="3" id="KW-0067">ATP-binding</keyword>
<dbReference type="CDD" id="cd18032">
    <property type="entry name" value="DEXHc_RE_I_III_res"/>
    <property type="match status" value="1"/>
</dbReference>
<dbReference type="PROSITE" id="PS51192">
    <property type="entry name" value="HELICASE_ATP_BIND_1"/>
    <property type="match status" value="1"/>
</dbReference>
<evidence type="ECO:0000313" key="3">
    <source>
        <dbReference type="EMBL" id="NNU77562.1"/>
    </source>
</evidence>
<protein>
    <submittedName>
        <fullName evidence="3">DEAD/DEAH box helicase</fullName>
    </submittedName>
</protein>
<dbReference type="CDD" id="cd18799">
    <property type="entry name" value="SF2_C_EcoAI-like"/>
    <property type="match status" value="1"/>
</dbReference>
<proteinExistence type="predicted"/>
<keyword evidence="3" id="KW-0347">Helicase</keyword>
<gene>
    <name evidence="3" type="ORF">HLQ16_16630</name>
</gene>
<dbReference type="SMART" id="SM00490">
    <property type="entry name" value="HELICc"/>
    <property type="match status" value="1"/>
</dbReference>
<accession>A0A7Y3WSX1</accession>
<dbReference type="GO" id="GO:0005829">
    <property type="term" value="C:cytosol"/>
    <property type="evidence" value="ECO:0007669"/>
    <property type="project" value="TreeGrafter"/>
</dbReference>
<dbReference type="InterPro" id="IPR006935">
    <property type="entry name" value="Helicase/UvrB_N"/>
</dbReference>
<dbReference type="GO" id="GO:0003677">
    <property type="term" value="F:DNA binding"/>
    <property type="evidence" value="ECO:0007669"/>
    <property type="project" value="InterPro"/>
</dbReference>
<evidence type="ECO:0000259" key="1">
    <source>
        <dbReference type="PROSITE" id="PS51192"/>
    </source>
</evidence>
<dbReference type="Pfam" id="PF04851">
    <property type="entry name" value="ResIII"/>
    <property type="match status" value="1"/>
</dbReference>
<dbReference type="PROSITE" id="PS51194">
    <property type="entry name" value="HELICASE_CTER"/>
    <property type="match status" value="1"/>
</dbReference>
<dbReference type="InterPro" id="IPR027417">
    <property type="entry name" value="P-loop_NTPase"/>
</dbReference>
<dbReference type="GO" id="GO:0005524">
    <property type="term" value="F:ATP binding"/>
    <property type="evidence" value="ECO:0007669"/>
    <property type="project" value="InterPro"/>
</dbReference>
<name>A0A7Y3WSX1_9CLOT</name>
<dbReference type="InterPro" id="IPR058403">
    <property type="entry name" value="DUF8090"/>
</dbReference>
<dbReference type="InterPro" id="IPR014001">
    <property type="entry name" value="Helicase_ATP-bd"/>
</dbReference>
<feature type="domain" description="Helicase ATP-binding" evidence="1">
    <location>
        <begin position="258"/>
        <end position="409"/>
    </location>
</feature>
<dbReference type="AlphaFoldDB" id="A0A7Y3WSX1"/>
<dbReference type="InterPro" id="IPR021835">
    <property type="entry name" value="DUF3427"/>
</dbReference>
<dbReference type="GO" id="GO:0004386">
    <property type="term" value="F:helicase activity"/>
    <property type="evidence" value="ECO:0007669"/>
    <property type="project" value="UniProtKB-KW"/>
</dbReference>
<sequence length="992" mass="114001">MKTLTEIEKNENLKSIIDFKPIDEGSHNQINIAQDILNASETGLINGLVNSNLALRPKLILNDYSKGSKVLSDIVVELMNCNEFMISVAFITSSGITPLLETFKYLEANGINGEILTTDYLNFSEPKALKKLLEFSNIHIKLYSKNNFHTKGYIFKHSDHYKLIIGSSNLTQAALTKNKEWNIKLSSLEEGSLTNEVITEFRAMWNEADNLTLEWIEAYEKIYLKQREFARKSKVPRLSQYTLKPNKMQVSAIQALDASRDKGAKKALLISATGTGKTYLSAFDIRNFNPTRALFIIHREQIAKQALNSFKNVFGDTKSMGILSGNSKDIDKDFIFSTVQTLSKDEVLLSFPKNEFDYIVIDEVHKAGAISYQKIVDYFEPKFLLGMTATPERSDDFDIFKMFDHNVAYEIRLQQALEEDLLCPFHYFGITDISIDGNGLDDTTDFKYLVDDQRVNHIINKISFYGYCGDRVKGLVFCSDKKEAKELSIKFNKCGLKTLALTGDNTQLERETAIERLEQDELTNCLDYIFTVDIFNEGIDIPSVNQVVMLRATKSAIIFIQQLGRGLRKHNYKEFVVIIDFVGNYDSNFFIPIALSGDRTYNKDTIRKYVMEGNRIIPGCSTVNFDEISKKRIFESIDKANFNDIKIIKESYKNLKQKLGKIPNLNDFDLHDSIDPIRIFDNNSLGSYHKFLTKYEKEYTIELDAVQESFIEFISKKLASGKRIHELAMISCAINYKFDLIYRLRHILKEQYNVDFKDSTETSIVNVLTNQFASGSAKATYKDCIFLEKDGLEYKTSDVFIKNLKNEEFKNIVLELIEFGIDRYKRFYSENYMNTNFQLYQKYTYEDVCKLLEWEKGEVALNIGGYRFDKKTKTYPVFINYNKSQDINASINYEDRFESASQLIAISKSGRTEKSADVVQAYNAEKDGVEMSLFVRKNKDDKLSKEFYFLGKINTVGTPIPIIMGNTNKTAVEIRYQLCTAIREDLFDYITS</sequence>
<dbReference type="PANTHER" id="PTHR47396:SF1">
    <property type="entry name" value="ATP-DEPENDENT HELICASE IRC3-RELATED"/>
    <property type="match status" value="1"/>
</dbReference>